<dbReference type="Pfam" id="PF21294">
    <property type="entry name" value="Polysacc_lyase_14"/>
    <property type="match status" value="1"/>
</dbReference>
<evidence type="ECO:0000259" key="3">
    <source>
        <dbReference type="Pfam" id="PF21294"/>
    </source>
</evidence>
<gene>
    <name evidence="4" type="ORF">OMP40_18350</name>
</gene>
<accession>A0A9X4QTF7</accession>
<feature type="signal peptide" evidence="2">
    <location>
        <begin position="1"/>
        <end position="21"/>
    </location>
</feature>
<protein>
    <recommendedName>
        <fullName evidence="3">Polysaccharide lyase 14 domain-containing protein</fullName>
    </recommendedName>
</protein>
<dbReference type="AlphaFoldDB" id="A0A9X4QTF7"/>
<dbReference type="RefSeq" id="WP_277533567.1">
    <property type="nucleotide sequence ID" value="NZ_JAPDIA010000007.1"/>
</dbReference>
<dbReference type="Gene3D" id="2.60.120.200">
    <property type="match status" value="1"/>
</dbReference>
<evidence type="ECO:0000313" key="4">
    <source>
        <dbReference type="EMBL" id="MDG0811106.1"/>
    </source>
</evidence>
<sequence length="331" mass="35867">MKRTLLAILTAILLAVGGLPAAPTPTATAAAPNTPALTATSSGALQNSFDTGTAGQPYGLTDWESAGWNAPWLLGDGRSQIDAATSHSGGKSLKVLYPQGKIGPENSGYQSPFQLPSADEYYLSYWVKFSQDFSWGTTEYAGKVGIGLAGGGACSGGEVCTGENGFSSRLIWRKGGQAAIYYYSMGHAGEYGDYAVLQHNGSDVYYPKEQWVNIVQRLKVNTVTNGQANPDGEIEIWYNGQSAAKITGLRFVTNADKVDKAYFSSFAGGSDRFLRAGERLLHLVRRCKSIHEQRRHLRARQGGLQRRVGRRDDRPAERSAHSSGQRDRQHL</sequence>
<dbReference type="PANTHER" id="PTHR40124">
    <property type="match status" value="1"/>
</dbReference>
<evidence type="ECO:0000256" key="1">
    <source>
        <dbReference type="SAM" id="MobiDB-lite"/>
    </source>
</evidence>
<name>A0A9X4QTF7_9BACL</name>
<feature type="domain" description="Polysaccharide lyase 14" evidence="3">
    <location>
        <begin position="87"/>
        <end position="272"/>
    </location>
</feature>
<dbReference type="Proteomes" id="UP001153404">
    <property type="component" value="Unassembled WGS sequence"/>
</dbReference>
<feature type="chain" id="PRO_5040854363" description="Polysaccharide lyase 14 domain-containing protein" evidence="2">
    <location>
        <begin position="22"/>
        <end position="331"/>
    </location>
</feature>
<dbReference type="EMBL" id="JAPDIA010000007">
    <property type="protein sequence ID" value="MDG0811106.1"/>
    <property type="molecule type" value="Genomic_DNA"/>
</dbReference>
<proteinExistence type="predicted"/>
<evidence type="ECO:0000313" key="5">
    <source>
        <dbReference type="Proteomes" id="UP001153404"/>
    </source>
</evidence>
<evidence type="ECO:0000256" key="2">
    <source>
        <dbReference type="SAM" id="SignalP"/>
    </source>
</evidence>
<dbReference type="InterPro" id="IPR048958">
    <property type="entry name" value="Polysacc_lyase_14"/>
</dbReference>
<keyword evidence="2" id="KW-0732">Signal</keyword>
<keyword evidence="5" id="KW-1185">Reference proteome</keyword>
<feature type="compositionally biased region" description="Basic and acidic residues" evidence="1">
    <location>
        <begin position="310"/>
        <end position="331"/>
    </location>
</feature>
<organism evidence="4 5">
    <name type="scientific">Cohnella rhizosphaerae</name>
    <dbReference type="NCBI Taxonomy" id="1457232"/>
    <lineage>
        <taxon>Bacteria</taxon>
        <taxon>Bacillati</taxon>
        <taxon>Bacillota</taxon>
        <taxon>Bacilli</taxon>
        <taxon>Bacillales</taxon>
        <taxon>Paenibacillaceae</taxon>
        <taxon>Cohnella</taxon>
    </lineage>
</organism>
<dbReference type="PANTHER" id="PTHR40124:SF1">
    <property type="entry name" value="DISAGGREGATASE RELATED REPEAT PROTEIN"/>
    <property type="match status" value="1"/>
</dbReference>
<reference evidence="4" key="1">
    <citation type="submission" date="2022-10" db="EMBL/GenBank/DDBJ databases">
        <title>Comparative genomic analysis of Cohnella hashimotonis sp. nov., isolated from the International Space Station.</title>
        <authorList>
            <person name="Simpson A."/>
            <person name="Venkateswaran K."/>
        </authorList>
    </citation>
    <scope>NUCLEOTIDE SEQUENCE</scope>
    <source>
        <strain evidence="4">DSM 28161</strain>
    </source>
</reference>
<comment type="caution">
    <text evidence="4">The sequence shown here is derived from an EMBL/GenBank/DDBJ whole genome shotgun (WGS) entry which is preliminary data.</text>
</comment>
<feature type="region of interest" description="Disordered" evidence="1">
    <location>
        <begin position="294"/>
        <end position="331"/>
    </location>
</feature>